<reference evidence="1 2" key="4">
    <citation type="journal article" date="2020" name="Sci. Rep.">
        <title>beta-carboline chemical signals induce reveromycin production through a LuxR family regulator in Streptomyces sp. SN-593.</title>
        <authorList>
            <person name="Panthee S."/>
            <person name="Kito N."/>
            <person name="Hayashi T."/>
            <person name="Shimizu T."/>
            <person name="Ishikawa J."/>
            <person name="Hamamoto H."/>
            <person name="Osada H."/>
            <person name="Takahashi S."/>
        </authorList>
    </citation>
    <scope>NUCLEOTIDE SEQUENCE [LARGE SCALE GENOMIC DNA]</scope>
    <source>
        <strain evidence="1 2">SN-593</strain>
    </source>
</reference>
<accession>A0A7U3UTC3</accession>
<keyword evidence="2" id="KW-1185">Reference proteome</keyword>
<evidence type="ECO:0000313" key="2">
    <source>
        <dbReference type="Proteomes" id="UP000595703"/>
    </source>
</evidence>
<dbReference type="RefSeq" id="WP_202234543.1">
    <property type="nucleotide sequence ID" value="NZ_AP018365.1"/>
</dbReference>
<dbReference type="KEGG" id="arev:RVR_4542"/>
<dbReference type="Proteomes" id="UP000595703">
    <property type="component" value="Chromosome"/>
</dbReference>
<reference evidence="1 2" key="3">
    <citation type="journal article" date="2011" name="Nat. Chem. Biol.">
        <title>Reveromycin A biosynthesis uses RevG and RevJ for stereospecific spiroacetal formation.</title>
        <authorList>
            <person name="Takahashi S."/>
            <person name="Toyoda A."/>
            <person name="Sekiyama Y."/>
            <person name="Takagi H."/>
            <person name="Nogawa T."/>
            <person name="Uramoto M."/>
            <person name="Suzuki R."/>
            <person name="Koshino H."/>
            <person name="Kumano T."/>
            <person name="Panthee S."/>
            <person name="Dairi T."/>
            <person name="Ishikawa J."/>
            <person name="Ikeda H."/>
            <person name="Sakaki Y."/>
            <person name="Osada H."/>
        </authorList>
    </citation>
    <scope>NUCLEOTIDE SEQUENCE [LARGE SCALE GENOMIC DNA]</scope>
    <source>
        <strain evidence="1 2">SN-593</strain>
    </source>
</reference>
<reference evidence="1 2" key="2">
    <citation type="journal article" date="2011" name="J. Antibiot.">
        <title>Furaquinocins I and J: novel polyketide isoprenoid hybrid compounds from Streptomyces reveromyceticus SN-593.</title>
        <authorList>
            <person name="Panthee S."/>
            <person name="Takahashi S."/>
            <person name="Takagi H."/>
            <person name="Nogawa T."/>
            <person name="Oowada E."/>
            <person name="Uramoto M."/>
            <person name="Osada H."/>
        </authorList>
    </citation>
    <scope>NUCLEOTIDE SEQUENCE [LARGE SCALE GENOMIC DNA]</scope>
    <source>
        <strain evidence="1 2">SN-593</strain>
    </source>
</reference>
<protein>
    <submittedName>
        <fullName evidence="1">Uncharacterized protein</fullName>
    </submittedName>
</protein>
<dbReference type="EMBL" id="AP018365">
    <property type="protein sequence ID" value="BBA98384.1"/>
    <property type="molecule type" value="Genomic_DNA"/>
</dbReference>
<sequence length="56" mass="6479">MNRDWITGWCWRCEATDVLVLWVGPVHSAEAGEAPLYYCLPCIRRLEELIAAHHRA</sequence>
<name>A0A7U3UTC3_9ACTN</name>
<evidence type="ECO:0000313" key="1">
    <source>
        <dbReference type="EMBL" id="BBA98384.1"/>
    </source>
</evidence>
<gene>
    <name evidence="1" type="ORF">RVR_4542</name>
</gene>
<organism evidence="1 2">
    <name type="scientific">Actinacidiphila reveromycinica</name>
    <dbReference type="NCBI Taxonomy" id="659352"/>
    <lineage>
        <taxon>Bacteria</taxon>
        <taxon>Bacillati</taxon>
        <taxon>Actinomycetota</taxon>
        <taxon>Actinomycetes</taxon>
        <taxon>Kitasatosporales</taxon>
        <taxon>Streptomycetaceae</taxon>
        <taxon>Actinacidiphila</taxon>
    </lineage>
</organism>
<proteinExistence type="predicted"/>
<reference evidence="1 2" key="1">
    <citation type="journal article" date="2010" name="J. Bacteriol.">
        <title>Biochemical characterization of a novel indole prenyltransferase from Streptomyces sp. SN-593.</title>
        <authorList>
            <person name="Takahashi S."/>
            <person name="Takagi H."/>
            <person name="Toyoda A."/>
            <person name="Uramoto M."/>
            <person name="Nogawa T."/>
            <person name="Ueki M."/>
            <person name="Sakaki Y."/>
            <person name="Osada H."/>
        </authorList>
    </citation>
    <scope>NUCLEOTIDE SEQUENCE [LARGE SCALE GENOMIC DNA]</scope>
    <source>
        <strain evidence="1 2">SN-593</strain>
    </source>
</reference>
<dbReference type="AlphaFoldDB" id="A0A7U3UTC3"/>